<dbReference type="Proteomes" id="UP000199375">
    <property type="component" value="Unassembled WGS sequence"/>
</dbReference>
<protein>
    <submittedName>
        <fullName evidence="2">Uncharacterized protein</fullName>
    </submittedName>
</protein>
<accession>A0A1C4WB12</accession>
<evidence type="ECO:0000256" key="1">
    <source>
        <dbReference type="SAM" id="MobiDB-lite"/>
    </source>
</evidence>
<proteinExistence type="predicted"/>
<dbReference type="AlphaFoldDB" id="A0A1C4WB12"/>
<sequence length="158" mass="16953">MRAERSDCVLGGSGHAPGPRFGTTVAEQGPGVPDLWADGMGVIVRRTVFYPGQDDGGLQCPHCGRLEQRDGSYTGPVPSQWRRFHSAAKGWMDGGPAEATCAYCGLPVALNEWQWESEPWAVGALGFTFWNCPPLLPAFVAEVGGRLGHPVRLVSGKF</sequence>
<reference evidence="2 3" key="1">
    <citation type="submission" date="2016-06" db="EMBL/GenBank/DDBJ databases">
        <authorList>
            <person name="Kjaerup R.B."/>
            <person name="Dalgaard T.S."/>
            <person name="Juul-Madsen H.R."/>
        </authorList>
    </citation>
    <scope>NUCLEOTIDE SEQUENCE [LARGE SCALE GENOMIC DNA]</scope>
    <source>
        <strain evidence="2 3">DSM 45626</strain>
    </source>
</reference>
<dbReference type="EMBL" id="FMCW01000014">
    <property type="protein sequence ID" value="SCE93121.1"/>
    <property type="molecule type" value="Genomic_DNA"/>
</dbReference>
<evidence type="ECO:0000313" key="3">
    <source>
        <dbReference type="Proteomes" id="UP000199375"/>
    </source>
</evidence>
<gene>
    <name evidence="2" type="ORF">GA0070558_11465</name>
</gene>
<evidence type="ECO:0000313" key="2">
    <source>
        <dbReference type="EMBL" id="SCE93121.1"/>
    </source>
</evidence>
<name>A0A1C4WB12_9ACTN</name>
<organism evidence="2 3">
    <name type="scientific">Micromonospora haikouensis</name>
    <dbReference type="NCBI Taxonomy" id="686309"/>
    <lineage>
        <taxon>Bacteria</taxon>
        <taxon>Bacillati</taxon>
        <taxon>Actinomycetota</taxon>
        <taxon>Actinomycetes</taxon>
        <taxon>Micromonosporales</taxon>
        <taxon>Micromonosporaceae</taxon>
        <taxon>Micromonospora</taxon>
    </lineage>
</organism>
<feature type="region of interest" description="Disordered" evidence="1">
    <location>
        <begin position="1"/>
        <end position="23"/>
    </location>
</feature>